<reference evidence="1 2" key="1">
    <citation type="submission" date="2018-05" db="EMBL/GenBank/DDBJ databases">
        <title>Comparative genomics of bacterial root endophytes of switchgrass collected from native prairies over two seasons.</title>
        <authorList>
            <person name="Tang Y."/>
        </authorList>
    </citation>
    <scope>NUCLEOTIDE SEQUENCE [LARGE SCALE GENOMIC DNA]</scope>
    <source>
        <strain evidence="1 2">NFIX32</strain>
    </source>
</reference>
<evidence type="ECO:0000313" key="2">
    <source>
        <dbReference type="Proteomes" id="UP000247755"/>
    </source>
</evidence>
<proteinExistence type="predicted"/>
<comment type="caution">
    <text evidence="1">The sequence shown here is derived from an EMBL/GenBank/DDBJ whole genome shotgun (WGS) entry which is preliminary data.</text>
</comment>
<sequence>MKKFRVGAYSSSIEEREVSKETASTVTWIDRWRDQAVERKERKVTTMHRWFETWADAKAWLIERAELDVISARRKLKQANARLGNAKSLKAPSEAA</sequence>
<accession>A0A318JBC3</accession>
<dbReference type="AlphaFoldDB" id="A0A318JBC3"/>
<organism evidence="1 2">
    <name type="scientific">Burkholderia pyrrocinia</name>
    <name type="common">Pseudomonas pyrrocinia</name>
    <dbReference type="NCBI Taxonomy" id="60550"/>
    <lineage>
        <taxon>Bacteria</taxon>
        <taxon>Pseudomonadati</taxon>
        <taxon>Pseudomonadota</taxon>
        <taxon>Betaproteobacteria</taxon>
        <taxon>Burkholderiales</taxon>
        <taxon>Burkholderiaceae</taxon>
        <taxon>Burkholderia</taxon>
        <taxon>Burkholderia cepacia complex</taxon>
    </lineage>
</organism>
<dbReference type="RefSeq" id="WP_143155730.1">
    <property type="nucleotide sequence ID" value="NZ_QJJY01000001.1"/>
</dbReference>
<protein>
    <submittedName>
        <fullName evidence="1">Uncharacterized protein</fullName>
    </submittedName>
</protein>
<dbReference type="Proteomes" id="UP000247755">
    <property type="component" value="Unassembled WGS sequence"/>
</dbReference>
<name>A0A318JBC3_BURPY</name>
<dbReference type="EMBL" id="QJJY01000001">
    <property type="protein sequence ID" value="PXX41108.1"/>
    <property type="molecule type" value="Genomic_DNA"/>
</dbReference>
<evidence type="ECO:0000313" key="1">
    <source>
        <dbReference type="EMBL" id="PXX41108.1"/>
    </source>
</evidence>
<gene>
    <name evidence="1" type="ORF">NA66_1001718</name>
</gene>